<accession>A0A8D9ATP9</accession>
<feature type="compositionally biased region" description="Polar residues" evidence="1">
    <location>
        <begin position="181"/>
        <end position="193"/>
    </location>
</feature>
<evidence type="ECO:0000256" key="1">
    <source>
        <dbReference type="SAM" id="MobiDB-lite"/>
    </source>
</evidence>
<feature type="compositionally biased region" description="Polar residues" evidence="1">
    <location>
        <begin position="46"/>
        <end position="68"/>
    </location>
</feature>
<feature type="compositionally biased region" description="Polar residues" evidence="1">
    <location>
        <begin position="201"/>
        <end position="222"/>
    </location>
</feature>
<name>A0A8D9ATP9_9HEMI</name>
<organism evidence="2">
    <name type="scientific">Cacopsylla melanoneura</name>
    <dbReference type="NCBI Taxonomy" id="428564"/>
    <lineage>
        <taxon>Eukaryota</taxon>
        <taxon>Metazoa</taxon>
        <taxon>Ecdysozoa</taxon>
        <taxon>Arthropoda</taxon>
        <taxon>Hexapoda</taxon>
        <taxon>Insecta</taxon>
        <taxon>Pterygota</taxon>
        <taxon>Neoptera</taxon>
        <taxon>Paraneoptera</taxon>
        <taxon>Hemiptera</taxon>
        <taxon>Sternorrhyncha</taxon>
        <taxon>Psylloidea</taxon>
        <taxon>Psyllidae</taxon>
        <taxon>Psyllinae</taxon>
        <taxon>Cacopsylla</taxon>
    </lineage>
</organism>
<feature type="compositionally biased region" description="Polar residues" evidence="1">
    <location>
        <begin position="156"/>
        <end position="166"/>
    </location>
</feature>
<dbReference type="AlphaFoldDB" id="A0A8D9ATP9"/>
<feature type="region of interest" description="Disordered" evidence="1">
    <location>
        <begin position="141"/>
        <end position="223"/>
    </location>
</feature>
<protein>
    <submittedName>
        <fullName evidence="2">Uncharacterized protein</fullName>
    </submittedName>
</protein>
<feature type="region of interest" description="Disordered" evidence="1">
    <location>
        <begin position="22"/>
        <end position="105"/>
    </location>
</feature>
<sequence length="377" mass="40902">MADKGTDKSAAFSPAFATLFNRANSAPPTKPNFGKKDQAPLKPNFGLSSKLTSQTKNSDTPVQCSTPRQTPPEPDSPQPKIAPSTPFANLINKSKDSKPANGSSSLETLSAKYLNNSSHVAPKFGSSGSPADITCPVFKRSVSSPADQSHDIRPLLQQSGLPTSPEIQIPRPDPGPGIVQDMNSDYGSPSPKYTFSPLPNKAQSPGNSFSLSGSPDSKQSSLGKLKDRYMKNSRVGPSCDGGSPCSPSLDDNKAKGFKFDLSSALVARKQNVNIASPGILHTNVSLTPKRRTYDHTIVVDQLTCVLDARSLLDEPRQQTTTRRKRMSKMGKVICKRWKTGSCENIPVCFPVHCHIPVFKFDTMSPDDEIESRFKRRR</sequence>
<dbReference type="EMBL" id="HBUF01584014">
    <property type="protein sequence ID" value="CAG6771181.1"/>
    <property type="molecule type" value="Transcribed_RNA"/>
</dbReference>
<evidence type="ECO:0000313" key="2">
    <source>
        <dbReference type="EMBL" id="CAG6771181.1"/>
    </source>
</evidence>
<proteinExistence type="predicted"/>
<reference evidence="2" key="1">
    <citation type="submission" date="2021-05" db="EMBL/GenBank/DDBJ databases">
        <authorList>
            <person name="Alioto T."/>
            <person name="Alioto T."/>
            <person name="Gomez Garrido J."/>
        </authorList>
    </citation>
    <scope>NUCLEOTIDE SEQUENCE</scope>
</reference>